<organism evidence="4 5">
    <name type="scientific">Hufsiella arboris</name>
    <dbReference type="NCBI Taxonomy" id="2695275"/>
    <lineage>
        <taxon>Bacteria</taxon>
        <taxon>Pseudomonadati</taxon>
        <taxon>Bacteroidota</taxon>
        <taxon>Sphingobacteriia</taxon>
        <taxon>Sphingobacteriales</taxon>
        <taxon>Sphingobacteriaceae</taxon>
        <taxon>Hufsiella</taxon>
    </lineage>
</organism>
<dbReference type="InterPro" id="IPR045853">
    <property type="entry name" value="Pep_chain_release_fac_I_sf"/>
</dbReference>
<dbReference type="Proteomes" id="UP000466586">
    <property type="component" value="Unassembled WGS sequence"/>
</dbReference>
<dbReference type="PANTHER" id="PTHR43116">
    <property type="entry name" value="PEPTIDE CHAIN RELEASE FACTOR 2"/>
    <property type="match status" value="1"/>
</dbReference>
<feature type="domain" description="Prokaryotic-type class I peptide chain release factors" evidence="3">
    <location>
        <begin position="119"/>
        <end position="135"/>
    </location>
</feature>
<keyword evidence="2" id="KW-0175">Coiled coil</keyword>
<comment type="similarity">
    <text evidence="1">Belongs to the prokaryotic/mitochondrial release factor family.</text>
</comment>
<evidence type="ECO:0000259" key="3">
    <source>
        <dbReference type="PROSITE" id="PS00745"/>
    </source>
</evidence>
<dbReference type="NCBIfam" id="TIGR03072">
    <property type="entry name" value="release_prfH"/>
    <property type="match status" value="1"/>
</dbReference>
<dbReference type="Pfam" id="PF00472">
    <property type="entry name" value="RF-1"/>
    <property type="match status" value="1"/>
</dbReference>
<dbReference type="PROSITE" id="PS00745">
    <property type="entry name" value="RF_PROK_I"/>
    <property type="match status" value="1"/>
</dbReference>
<dbReference type="SUPFAM" id="SSF75620">
    <property type="entry name" value="Release factor"/>
    <property type="match status" value="1"/>
</dbReference>
<accession>A0A7K1YCZ4</accession>
<evidence type="ECO:0000313" key="4">
    <source>
        <dbReference type="EMBL" id="MXV52453.1"/>
    </source>
</evidence>
<feature type="coiled-coil region" evidence="2">
    <location>
        <begin position="148"/>
        <end position="182"/>
    </location>
</feature>
<dbReference type="Gene3D" id="3.30.160.20">
    <property type="match status" value="1"/>
</dbReference>
<dbReference type="AlphaFoldDB" id="A0A7K1YCZ4"/>
<evidence type="ECO:0000256" key="1">
    <source>
        <dbReference type="ARBA" id="ARBA00010835"/>
    </source>
</evidence>
<proteinExistence type="inferred from homology"/>
<dbReference type="RefSeq" id="WP_160845635.1">
    <property type="nucleotide sequence ID" value="NZ_WVHT01000008.1"/>
</dbReference>
<evidence type="ECO:0000256" key="2">
    <source>
        <dbReference type="SAM" id="Coils"/>
    </source>
</evidence>
<dbReference type="Gene3D" id="3.30.70.1660">
    <property type="match status" value="1"/>
</dbReference>
<reference evidence="4 5" key="1">
    <citation type="submission" date="2019-11" db="EMBL/GenBank/DDBJ databases">
        <title>Pedobacter sp. HMF7647 Genome sequencing and assembly.</title>
        <authorList>
            <person name="Kang H."/>
            <person name="Kim H."/>
            <person name="Joh K."/>
        </authorList>
    </citation>
    <scope>NUCLEOTIDE SEQUENCE [LARGE SCALE GENOMIC DNA]</scope>
    <source>
        <strain evidence="4 5">HMF7647</strain>
    </source>
</reference>
<sequence>MEEKIFLITAGSGPLECCRAVYKVRELLIAQARKLDLQVEILDEIPAEKTGALQSCTLRFKGFVPEVFMNEWQGTVQWIAASPYRPAHKRKNWFVGVEILENGAPVSWNESEVTFETFRASGPGGQNVNKVESAVRVTHQHTGIQIRVADTRSQLENKSIALKRLAQKLEALQNEQASQLRHDTRNKHLSLERGNPVKVIRGPL</sequence>
<comment type="caution">
    <text evidence="4">The sequence shown here is derived from an EMBL/GenBank/DDBJ whole genome shotgun (WGS) entry which is preliminary data.</text>
</comment>
<dbReference type="InterPro" id="IPR000352">
    <property type="entry name" value="Pep_chain_release_fac_I"/>
</dbReference>
<dbReference type="PANTHER" id="PTHR43116:SF3">
    <property type="entry name" value="CLASS I PEPTIDE CHAIN RELEASE FACTOR"/>
    <property type="match status" value="1"/>
</dbReference>
<protein>
    <submittedName>
        <fullName evidence="4">Peptide chain release factor H</fullName>
    </submittedName>
</protein>
<dbReference type="InterPro" id="IPR017509">
    <property type="entry name" value="PrfH"/>
</dbReference>
<name>A0A7K1YCZ4_9SPHI</name>
<dbReference type="EMBL" id="WVHT01000008">
    <property type="protein sequence ID" value="MXV52453.1"/>
    <property type="molecule type" value="Genomic_DNA"/>
</dbReference>
<gene>
    <name evidence="4" type="ORF">GS399_15870</name>
</gene>
<dbReference type="GO" id="GO:0003747">
    <property type="term" value="F:translation release factor activity"/>
    <property type="evidence" value="ECO:0007669"/>
    <property type="project" value="InterPro"/>
</dbReference>
<evidence type="ECO:0000313" key="5">
    <source>
        <dbReference type="Proteomes" id="UP000466586"/>
    </source>
</evidence>
<keyword evidence="5" id="KW-1185">Reference proteome</keyword>